<evidence type="ECO:0000259" key="10">
    <source>
        <dbReference type="PROSITE" id="PS52029"/>
    </source>
</evidence>
<gene>
    <name evidence="11" type="ORF">M2319_001435</name>
</gene>
<keyword evidence="9" id="KW-0732">Signal</keyword>
<evidence type="ECO:0000256" key="5">
    <source>
        <dbReference type="ARBA" id="ARBA00022984"/>
    </source>
</evidence>
<keyword evidence="3" id="KW-0808">Transferase</keyword>
<feature type="active site" description="Nucleophile" evidence="7">
    <location>
        <position position="157"/>
    </location>
</feature>
<keyword evidence="12" id="KW-1185">Reference proteome</keyword>
<dbReference type="EMBL" id="JAOQNS010000003">
    <property type="protein sequence ID" value="MCW2307113.1"/>
    <property type="molecule type" value="Genomic_DNA"/>
</dbReference>
<dbReference type="CDD" id="cd16913">
    <property type="entry name" value="YkuD_like"/>
    <property type="match status" value="1"/>
</dbReference>
<dbReference type="Proteomes" id="UP001209755">
    <property type="component" value="Unassembled WGS sequence"/>
</dbReference>
<keyword evidence="5 7" id="KW-0573">Peptidoglycan synthesis</keyword>
<dbReference type="PROSITE" id="PS52029">
    <property type="entry name" value="LD_TPASE"/>
    <property type="match status" value="1"/>
</dbReference>
<feature type="domain" description="L,D-TPase catalytic" evidence="10">
    <location>
        <begin position="57"/>
        <end position="188"/>
    </location>
</feature>
<feature type="signal peptide" evidence="9">
    <location>
        <begin position="1"/>
        <end position="20"/>
    </location>
</feature>
<evidence type="ECO:0000313" key="11">
    <source>
        <dbReference type="EMBL" id="MCW2307113.1"/>
    </source>
</evidence>
<evidence type="ECO:0000256" key="1">
    <source>
        <dbReference type="ARBA" id="ARBA00004752"/>
    </source>
</evidence>
<keyword evidence="6 7" id="KW-0961">Cell wall biogenesis/degradation</keyword>
<comment type="caution">
    <text evidence="11">The sequence shown here is derived from an EMBL/GenBank/DDBJ whole genome shotgun (WGS) entry which is preliminary data.</text>
</comment>
<evidence type="ECO:0000313" key="12">
    <source>
        <dbReference type="Proteomes" id="UP001209755"/>
    </source>
</evidence>
<proteinExistence type="inferred from homology"/>
<dbReference type="InterPro" id="IPR038063">
    <property type="entry name" value="Transpep_catalytic_dom"/>
</dbReference>
<evidence type="ECO:0000256" key="4">
    <source>
        <dbReference type="ARBA" id="ARBA00022960"/>
    </source>
</evidence>
<protein>
    <submittedName>
        <fullName evidence="11">Murein L,D-transpeptidase YafK</fullName>
    </submittedName>
</protein>
<evidence type="ECO:0000256" key="8">
    <source>
        <dbReference type="SAM" id="MobiDB-lite"/>
    </source>
</evidence>
<feature type="chain" id="PRO_5045288274" evidence="9">
    <location>
        <begin position="21"/>
        <end position="447"/>
    </location>
</feature>
<sequence length="447" mass="48265">MVSTKMLRLLAAAATVLVLAACQPDQIGYGSNKHLQPLSAEMRGKINDLNMSLYSPILVRIFKEENTLEVWKEKKTGRFALLKTYQICAWSGKLGPKFKEGDRQAPEGFYEIYPAQMNPNSDYYLSFNLGFPNAYDRAHGRTGSHLMVHGACSSRGCYAMEDAQIAEIYALARDAFKGGQRAFQVQALPFRMTPENLAKHHDDPNMDFWLMLKEGYDHFEIAHQPPKIDYCGKRYVFNAVSENDSLHFNARAACPDYTVPPHLATAVASKQKKDEAKTLEIVARLEEEARRKEEWEKRQKMLAEVLGAKKGSEGAAIAEAGSVDDRDPAPTGALVAAGSATQQADVPAPKPGSTMALRSERESGVGSFFGGIFGDKGTPAEGDAAAAPESGTQEAGTETAKAGTPVPPAEVSSAGSGEPSVPTAKPAAAAPQDKDDSVLPSWLRIGG</sequence>
<evidence type="ECO:0000256" key="9">
    <source>
        <dbReference type="SAM" id="SignalP"/>
    </source>
</evidence>
<evidence type="ECO:0000256" key="7">
    <source>
        <dbReference type="PROSITE-ProRule" id="PRU01373"/>
    </source>
</evidence>
<dbReference type="RefSeq" id="WP_264600763.1">
    <property type="nucleotide sequence ID" value="NZ_JAOQNS010000003.1"/>
</dbReference>
<keyword evidence="4 7" id="KW-0133">Cell shape</keyword>
<dbReference type="PROSITE" id="PS51257">
    <property type="entry name" value="PROKAR_LIPOPROTEIN"/>
    <property type="match status" value="1"/>
</dbReference>
<evidence type="ECO:0000256" key="3">
    <source>
        <dbReference type="ARBA" id="ARBA00022679"/>
    </source>
</evidence>
<dbReference type="PANTHER" id="PTHR36699:SF1">
    <property type="entry name" value="L,D-TRANSPEPTIDASE YAFK-RELATED"/>
    <property type="match status" value="1"/>
</dbReference>
<feature type="region of interest" description="Disordered" evidence="8">
    <location>
        <begin position="320"/>
        <end position="447"/>
    </location>
</feature>
<dbReference type="InterPro" id="IPR005490">
    <property type="entry name" value="LD_TPept_cat_dom"/>
</dbReference>
<evidence type="ECO:0000256" key="6">
    <source>
        <dbReference type="ARBA" id="ARBA00023316"/>
    </source>
</evidence>
<feature type="active site" description="Proton donor/acceptor" evidence="7">
    <location>
        <position position="149"/>
    </location>
</feature>
<accession>A0ABT3H9P5</accession>
<dbReference type="Pfam" id="PF03734">
    <property type="entry name" value="YkuD"/>
    <property type="match status" value="1"/>
</dbReference>
<organism evidence="11 12">
    <name type="scientific">Rhodobium gokarnense</name>
    <dbReference type="NCBI Taxonomy" id="364296"/>
    <lineage>
        <taxon>Bacteria</taxon>
        <taxon>Pseudomonadati</taxon>
        <taxon>Pseudomonadota</taxon>
        <taxon>Alphaproteobacteria</taxon>
        <taxon>Hyphomicrobiales</taxon>
        <taxon>Rhodobiaceae</taxon>
        <taxon>Rhodobium</taxon>
    </lineage>
</organism>
<dbReference type="SUPFAM" id="SSF141523">
    <property type="entry name" value="L,D-transpeptidase catalytic domain-like"/>
    <property type="match status" value="1"/>
</dbReference>
<comment type="pathway">
    <text evidence="1 7">Cell wall biogenesis; peptidoglycan biosynthesis.</text>
</comment>
<evidence type="ECO:0000256" key="2">
    <source>
        <dbReference type="ARBA" id="ARBA00005992"/>
    </source>
</evidence>
<name>A0ABT3H9P5_9HYPH</name>
<comment type="similarity">
    <text evidence="2">Belongs to the YkuD family.</text>
</comment>
<dbReference type="PANTHER" id="PTHR36699">
    <property type="entry name" value="LD-TRANSPEPTIDASE"/>
    <property type="match status" value="1"/>
</dbReference>
<reference evidence="12" key="1">
    <citation type="submission" date="2023-07" db="EMBL/GenBank/DDBJ databases">
        <title>Genome sequencing of Purple Non-Sulfur Bacteria from various extreme environments.</title>
        <authorList>
            <person name="Mayer M."/>
        </authorList>
    </citation>
    <scope>NUCLEOTIDE SEQUENCE [LARGE SCALE GENOMIC DNA]</scope>
    <source>
        <strain evidence="12">DSM 17935</strain>
    </source>
</reference>